<dbReference type="EMBL" id="CACVBM020001262">
    <property type="protein sequence ID" value="CAA7042091.1"/>
    <property type="molecule type" value="Genomic_DNA"/>
</dbReference>
<dbReference type="AlphaFoldDB" id="A0A6D2K1S0"/>
<organism evidence="1 2">
    <name type="scientific">Microthlaspi erraticum</name>
    <dbReference type="NCBI Taxonomy" id="1685480"/>
    <lineage>
        <taxon>Eukaryota</taxon>
        <taxon>Viridiplantae</taxon>
        <taxon>Streptophyta</taxon>
        <taxon>Embryophyta</taxon>
        <taxon>Tracheophyta</taxon>
        <taxon>Spermatophyta</taxon>
        <taxon>Magnoliopsida</taxon>
        <taxon>eudicotyledons</taxon>
        <taxon>Gunneridae</taxon>
        <taxon>Pentapetalae</taxon>
        <taxon>rosids</taxon>
        <taxon>malvids</taxon>
        <taxon>Brassicales</taxon>
        <taxon>Brassicaceae</taxon>
        <taxon>Coluteocarpeae</taxon>
        <taxon>Microthlaspi</taxon>
    </lineage>
</organism>
<evidence type="ECO:0000313" key="2">
    <source>
        <dbReference type="Proteomes" id="UP000467841"/>
    </source>
</evidence>
<reference evidence="1" key="1">
    <citation type="submission" date="2020-01" db="EMBL/GenBank/DDBJ databases">
        <authorList>
            <person name="Mishra B."/>
        </authorList>
    </citation>
    <scope>NUCLEOTIDE SEQUENCE [LARGE SCALE GENOMIC DNA]</scope>
</reference>
<evidence type="ECO:0000313" key="1">
    <source>
        <dbReference type="EMBL" id="CAA7042091.1"/>
    </source>
</evidence>
<proteinExistence type="predicted"/>
<dbReference type="Proteomes" id="UP000467841">
    <property type="component" value="Unassembled WGS sequence"/>
</dbReference>
<comment type="caution">
    <text evidence="1">The sequence shown here is derived from an EMBL/GenBank/DDBJ whole genome shotgun (WGS) entry which is preliminary data.</text>
</comment>
<protein>
    <submittedName>
        <fullName evidence="1">Uncharacterized protein</fullName>
    </submittedName>
</protein>
<gene>
    <name evidence="1" type="ORF">MERR_LOCUS29326</name>
</gene>
<keyword evidence="2" id="KW-1185">Reference proteome</keyword>
<name>A0A6D2K1S0_9BRAS</name>
<accession>A0A6D2K1S0</accession>
<dbReference type="OrthoDB" id="2083at2759"/>
<sequence length="95" mass="10713">MHDMRYQNVTFAGTTLELIKALYEPHQWPGLRGHVAGLLTFTTDKIGWDISYEEPSSNIGATEIAKSVILGDRLQSYVAHGAPDWLRSFFESEKT</sequence>